<name>A0A5N7BXH0_PETAA</name>
<sequence length="332" mass="38063">MKGSQSLASLGKEDMRLLTWILSIGHIDPSSNREEKDEAIVKAIKTLPPALRKHRLASLFRCPPTVLCRSHKELNPYAIRHVFELLRYEVTAHMESLCWYHDMLDVKLRDLVYSLRDIQYMWNPSRRGSVTFQQNKCEACILARIVGGPAFLLLLRTALLSRTATRRNHYIPRLLSFVEESMTHHECLTGQIYYWSGIWAKTMKHQRKQAKCALRSTDPVANLKADLQQAKKIVVPIGIDLETLESSQRVRQGHRSHREPCTISGQAPRQHNSDADTLAGIIGLYGELQHWRYSYLYIHNPSTKRAISLLKSATYPPTANQQAKTTSERPSR</sequence>
<evidence type="ECO:0000256" key="1">
    <source>
        <dbReference type="SAM" id="MobiDB-lite"/>
    </source>
</evidence>
<dbReference type="EMBL" id="ML735310">
    <property type="protein sequence ID" value="KAE8386520.1"/>
    <property type="molecule type" value="Genomic_DNA"/>
</dbReference>
<feature type="region of interest" description="Disordered" evidence="1">
    <location>
        <begin position="248"/>
        <end position="272"/>
    </location>
</feature>
<gene>
    <name evidence="2" type="ORF">BDV23DRAFT_163176</name>
</gene>
<protein>
    <submittedName>
        <fullName evidence="2">Uncharacterized protein</fullName>
    </submittedName>
</protein>
<dbReference type="AlphaFoldDB" id="A0A5N7BXH0"/>
<dbReference type="OrthoDB" id="3786931at2759"/>
<dbReference type="Proteomes" id="UP000326877">
    <property type="component" value="Unassembled WGS sequence"/>
</dbReference>
<organism evidence="2">
    <name type="scientific">Petromyces alliaceus</name>
    <name type="common">Aspergillus alliaceus</name>
    <dbReference type="NCBI Taxonomy" id="209559"/>
    <lineage>
        <taxon>Eukaryota</taxon>
        <taxon>Fungi</taxon>
        <taxon>Dikarya</taxon>
        <taxon>Ascomycota</taxon>
        <taxon>Pezizomycotina</taxon>
        <taxon>Eurotiomycetes</taxon>
        <taxon>Eurotiomycetidae</taxon>
        <taxon>Eurotiales</taxon>
        <taxon>Aspergillaceae</taxon>
        <taxon>Aspergillus</taxon>
        <taxon>Aspergillus subgen. Circumdati</taxon>
    </lineage>
</organism>
<reference evidence="2" key="1">
    <citation type="submission" date="2019-04" db="EMBL/GenBank/DDBJ databases">
        <title>Friends and foes A comparative genomics studyof 23 Aspergillus species from section Flavi.</title>
        <authorList>
            <consortium name="DOE Joint Genome Institute"/>
            <person name="Kjaerbolling I."/>
            <person name="Vesth T."/>
            <person name="Frisvad J.C."/>
            <person name="Nybo J.L."/>
            <person name="Theobald S."/>
            <person name="Kildgaard S."/>
            <person name="Isbrandt T."/>
            <person name="Kuo A."/>
            <person name="Sato A."/>
            <person name="Lyhne E.K."/>
            <person name="Kogle M.E."/>
            <person name="Wiebenga A."/>
            <person name="Kun R.S."/>
            <person name="Lubbers R.J."/>
            <person name="Makela M.R."/>
            <person name="Barry K."/>
            <person name="Chovatia M."/>
            <person name="Clum A."/>
            <person name="Daum C."/>
            <person name="Haridas S."/>
            <person name="He G."/>
            <person name="LaButti K."/>
            <person name="Lipzen A."/>
            <person name="Mondo S."/>
            <person name="Riley R."/>
            <person name="Salamov A."/>
            <person name="Simmons B.A."/>
            <person name="Magnuson J.K."/>
            <person name="Henrissat B."/>
            <person name="Mortensen U.H."/>
            <person name="Larsen T.O."/>
            <person name="Devries R.P."/>
            <person name="Grigoriev I.V."/>
            <person name="Machida M."/>
            <person name="Baker S.E."/>
            <person name="Andersen M.R."/>
        </authorList>
    </citation>
    <scope>NUCLEOTIDE SEQUENCE [LARGE SCALE GENOMIC DNA]</scope>
    <source>
        <strain evidence="2">IBT 14317</strain>
    </source>
</reference>
<evidence type="ECO:0000313" key="2">
    <source>
        <dbReference type="EMBL" id="KAE8386520.1"/>
    </source>
</evidence>
<proteinExistence type="predicted"/>
<accession>A0A5N7BXH0</accession>